<evidence type="ECO:0000313" key="1">
    <source>
        <dbReference type="EMBL" id="KAF2071050.1"/>
    </source>
</evidence>
<evidence type="ECO:0000313" key="2">
    <source>
        <dbReference type="Proteomes" id="UP000695562"/>
    </source>
</evidence>
<dbReference type="AlphaFoldDB" id="A0A8J4PN97"/>
<dbReference type="EMBL" id="AJWJ01000418">
    <property type="protein sequence ID" value="KAF2071050.1"/>
    <property type="molecule type" value="Genomic_DNA"/>
</dbReference>
<proteinExistence type="predicted"/>
<reference evidence="1" key="1">
    <citation type="submission" date="2020-01" db="EMBL/GenBank/DDBJ databases">
        <title>Development of genomics and gene disruption for Polysphondylium violaceum indicates a role for the polyketide synthase stlB in stalk morphogenesis.</title>
        <authorList>
            <person name="Narita B."/>
            <person name="Kawabe Y."/>
            <person name="Kin K."/>
            <person name="Saito T."/>
            <person name="Gibbs R."/>
            <person name="Kuspa A."/>
            <person name="Muzny D."/>
            <person name="Queller D."/>
            <person name="Richards S."/>
            <person name="Strassman J."/>
            <person name="Sucgang R."/>
            <person name="Worley K."/>
            <person name="Schaap P."/>
        </authorList>
    </citation>
    <scope>NUCLEOTIDE SEQUENCE</scope>
    <source>
        <strain evidence="1">QSvi11</strain>
    </source>
</reference>
<gene>
    <name evidence="1" type="ORF">CYY_007626</name>
</gene>
<name>A0A8J4PN97_9MYCE</name>
<comment type="caution">
    <text evidence="1">The sequence shown here is derived from an EMBL/GenBank/DDBJ whole genome shotgun (WGS) entry which is preliminary data.</text>
</comment>
<organism evidence="1 2">
    <name type="scientific">Polysphondylium violaceum</name>
    <dbReference type="NCBI Taxonomy" id="133409"/>
    <lineage>
        <taxon>Eukaryota</taxon>
        <taxon>Amoebozoa</taxon>
        <taxon>Evosea</taxon>
        <taxon>Eumycetozoa</taxon>
        <taxon>Dictyostelia</taxon>
        <taxon>Dictyosteliales</taxon>
        <taxon>Dictyosteliaceae</taxon>
        <taxon>Polysphondylium</taxon>
    </lineage>
</organism>
<keyword evidence="2" id="KW-1185">Reference proteome</keyword>
<sequence length="108" mass="12508">MFFSRIKDQWDYLRGTALTARQSDPIIKSSRNQCIRNTTKPLSLKEIYRIKLNLPDQIPLTHLQIERIFDSEVATRRSMASHFATISKIAYNKGGNTLSRALYPCLTY</sequence>
<accession>A0A8J4PN97</accession>
<dbReference type="Proteomes" id="UP000695562">
    <property type="component" value="Unassembled WGS sequence"/>
</dbReference>
<protein>
    <submittedName>
        <fullName evidence="1">Uncharacterized protein</fullName>
    </submittedName>
</protein>